<reference evidence="2" key="1">
    <citation type="submission" date="2018-05" db="EMBL/GenBank/DDBJ databases">
        <authorList>
            <person name="Lanie J.A."/>
            <person name="Ng W.-L."/>
            <person name="Kazmierczak K.M."/>
            <person name="Andrzejewski T.M."/>
            <person name="Davidsen T.M."/>
            <person name="Wayne K.J."/>
            <person name="Tettelin H."/>
            <person name="Glass J.I."/>
            <person name="Rusch D."/>
            <person name="Podicherti R."/>
            <person name="Tsui H.-C.T."/>
            <person name="Winkler M.E."/>
        </authorList>
    </citation>
    <scope>NUCLEOTIDE SEQUENCE</scope>
</reference>
<evidence type="ECO:0000256" key="1">
    <source>
        <dbReference type="SAM" id="Phobius"/>
    </source>
</evidence>
<protein>
    <submittedName>
        <fullName evidence="2">Uncharacterized protein</fullName>
    </submittedName>
</protein>
<gene>
    <name evidence="2" type="ORF">METZ01_LOCUS180415</name>
</gene>
<feature type="transmembrane region" description="Helical" evidence="1">
    <location>
        <begin position="34"/>
        <end position="54"/>
    </location>
</feature>
<feature type="transmembrane region" description="Helical" evidence="1">
    <location>
        <begin position="66"/>
        <end position="85"/>
    </location>
</feature>
<keyword evidence="1" id="KW-0812">Transmembrane</keyword>
<dbReference type="EMBL" id="UINC01035330">
    <property type="protein sequence ID" value="SVB27561.1"/>
    <property type="molecule type" value="Genomic_DNA"/>
</dbReference>
<evidence type="ECO:0000313" key="2">
    <source>
        <dbReference type="EMBL" id="SVB27561.1"/>
    </source>
</evidence>
<keyword evidence="1" id="KW-1133">Transmembrane helix</keyword>
<organism evidence="2">
    <name type="scientific">marine metagenome</name>
    <dbReference type="NCBI Taxonomy" id="408172"/>
    <lineage>
        <taxon>unclassified sequences</taxon>
        <taxon>metagenomes</taxon>
        <taxon>ecological metagenomes</taxon>
    </lineage>
</organism>
<name>A0A382CPL8_9ZZZZ</name>
<accession>A0A382CPL8</accession>
<proteinExistence type="predicted"/>
<sequence length="120" mass="12782">MKPILGMWATLMVLSVVASFFRPEVWAGDNAMFGQWPTIAILWLIVTLFFDWVIQSTGMGATQAAIVLAVAGILASGSLPGWMFFGAAASIAATNALQGLIFWYVSAAVYGKLSSEQSST</sequence>
<dbReference type="AlphaFoldDB" id="A0A382CPL8"/>
<keyword evidence="1" id="KW-0472">Membrane</keyword>